<accession>A0A8X6HH62</accession>
<reference evidence="1" key="1">
    <citation type="submission" date="2020-07" db="EMBL/GenBank/DDBJ databases">
        <title>Multicomponent nature underlies the extraordinary mechanical properties of spider dragline silk.</title>
        <authorList>
            <person name="Kono N."/>
            <person name="Nakamura H."/>
            <person name="Mori M."/>
            <person name="Yoshida Y."/>
            <person name="Ohtoshi R."/>
            <person name="Malay A.D."/>
            <person name="Moran D.A.P."/>
            <person name="Tomita M."/>
            <person name="Numata K."/>
            <person name="Arakawa K."/>
        </authorList>
    </citation>
    <scope>NUCLEOTIDE SEQUENCE</scope>
</reference>
<comment type="caution">
    <text evidence="1">The sequence shown here is derived from an EMBL/GenBank/DDBJ whole genome shotgun (WGS) entry which is preliminary data.</text>
</comment>
<evidence type="ECO:0000313" key="1">
    <source>
        <dbReference type="EMBL" id="GFR02989.1"/>
    </source>
</evidence>
<sequence>MIPLDNLVSTTSANTGSPKIIQHFLSLYSDLSLGWMVHSDFLRQRTNYFHIPRHAVGVAKNYVARKSNEGYEIIEECLCNARYDDGLFAIEKFSGQA</sequence>
<protein>
    <submittedName>
        <fullName evidence="1">Uncharacterized protein</fullName>
    </submittedName>
</protein>
<dbReference type="AlphaFoldDB" id="A0A8X6HH62"/>
<dbReference type="Proteomes" id="UP000887116">
    <property type="component" value="Unassembled WGS sequence"/>
</dbReference>
<keyword evidence="2" id="KW-1185">Reference proteome</keyword>
<dbReference type="EMBL" id="BMAO01025476">
    <property type="protein sequence ID" value="GFR02989.1"/>
    <property type="molecule type" value="Genomic_DNA"/>
</dbReference>
<proteinExistence type="predicted"/>
<name>A0A8X6HH62_TRICU</name>
<evidence type="ECO:0000313" key="2">
    <source>
        <dbReference type="Proteomes" id="UP000887116"/>
    </source>
</evidence>
<gene>
    <name evidence="1" type="ORF">TNCT_307021</name>
</gene>
<organism evidence="1 2">
    <name type="scientific">Trichonephila clavata</name>
    <name type="common">Joro spider</name>
    <name type="synonym">Nephila clavata</name>
    <dbReference type="NCBI Taxonomy" id="2740835"/>
    <lineage>
        <taxon>Eukaryota</taxon>
        <taxon>Metazoa</taxon>
        <taxon>Ecdysozoa</taxon>
        <taxon>Arthropoda</taxon>
        <taxon>Chelicerata</taxon>
        <taxon>Arachnida</taxon>
        <taxon>Araneae</taxon>
        <taxon>Araneomorphae</taxon>
        <taxon>Entelegynae</taxon>
        <taxon>Araneoidea</taxon>
        <taxon>Nephilidae</taxon>
        <taxon>Trichonephila</taxon>
    </lineage>
</organism>